<proteinExistence type="predicted"/>
<reference evidence="3" key="1">
    <citation type="submission" date="2021-02" db="EMBL/GenBank/DDBJ databases">
        <authorList>
            <person name="Nowell W R."/>
        </authorList>
    </citation>
    <scope>NUCLEOTIDE SEQUENCE</scope>
</reference>
<dbReference type="EMBL" id="CAJNYT010000279">
    <property type="protein sequence ID" value="CAF3341500.1"/>
    <property type="molecule type" value="Genomic_DNA"/>
</dbReference>
<dbReference type="Proteomes" id="UP000663825">
    <property type="component" value="Unassembled WGS sequence"/>
</dbReference>
<feature type="compositionally biased region" description="Low complexity" evidence="1">
    <location>
        <begin position="42"/>
        <end position="55"/>
    </location>
</feature>
<name>A0A817VMD7_9BILA</name>
<evidence type="ECO:0000313" key="3">
    <source>
        <dbReference type="EMBL" id="CAF3341500.1"/>
    </source>
</evidence>
<gene>
    <name evidence="5" type="ORF">FME351_LOCUS12878</name>
    <name evidence="3" type="ORF">GRG538_LOCUS4667</name>
    <name evidence="6" type="ORF">QYT958_LOCUS17967</name>
    <name evidence="4" type="ORF">TIS948_LOCUS22793</name>
</gene>
<feature type="region of interest" description="Disordered" evidence="1">
    <location>
        <begin position="42"/>
        <end position="65"/>
    </location>
</feature>
<evidence type="ECO:0000256" key="2">
    <source>
        <dbReference type="SAM" id="SignalP"/>
    </source>
</evidence>
<accession>A0A817VMD7</accession>
<comment type="caution">
    <text evidence="3">The sequence shown here is derived from an EMBL/GenBank/DDBJ whole genome shotgun (WGS) entry which is preliminary data.</text>
</comment>
<protein>
    <submittedName>
        <fullName evidence="3">Uncharacterized protein</fullName>
    </submittedName>
</protein>
<sequence length="92" mass="10096">MQRFTSMIGIMIFLLCTTTVNSQTTNLTPTANTARNSTQANTLPTNITTTTPQTTGMPASIQPTTVGLPITSTRQQTTGMRHLYNQRQLVHQ</sequence>
<keyword evidence="2" id="KW-0732">Signal</keyword>
<dbReference type="EMBL" id="CAJNXB010003899">
    <property type="protein sequence ID" value="CAF3345694.1"/>
    <property type="molecule type" value="Genomic_DNA"/>
</dbReference>
<organism evidence="3 7">
    <name type="scientific">Rotaria socialis</name>
    <dbReference type="NCBI Taxonomy" id="392032"/>
    <lineage>
        <taxon>Eukaryota</taxon>
        <taxon>Metazoa</taxon>
        <taxon>Spiralia</taxon>
        <taxon>Gnathifera</taxon>
        <taxon>Rotifera</taxon>
        <taxon>Eurotatoria</taxon>
        <taxon>Bdelloidea</taxon>
        <taxon>Philodinida</taxon>
        <taxon>Philodinidae</taxon>
        <taxon>Rotaria</taxon>
    </lineage>
</organism>
<evidence type="ECO:0000256" key="1">
    <source>
        <dbReference type="SAM" id="MobiDB-lite"/>
    </source>
</evidence>
<feature type="signal peptide" evidence="2">
    <location>
        <begin position="1"/>
        <end position="22"/>
    </location>
</feature>
<evidence type="ECO:0000313" key="7">
    <source>
        <dbReference type="Proteomes" id="UP000663872"/>
    </source>
</evidence>
<dbReference type="EMBL" id="CAJOBR010002788">
    <property type="protein sequence ID" value="CAF4704245.1"/>
    <property type="molecule type" value="Genomic_DNA"/>
</dbReference>
<dbReference type="AlphaFoldDB" id="A0A817VMD7"/>
<dbReference type="EMBL" id="CAJNYU010001520">
    <property type="protein sequence ID" value="CAF3443888.1"/>
    <property type="molecule type" value="Genomic_DNA"/>
</dbReference>
<evidence type="ECO:0000313" key="5">
    <source>
        <dbReference type="EMBL" id="CAF3443888.1"/>
    </source>
</evidence>
<evidence type="ECO:0000313" key="6">
    <source>
        <dbReference type="EMBL" id="CAF4704245.1"/>
    </source>
</evidence>
<dbReference type="Proteomes" id="UP000663869">
    <property type="component" value="Unassembled WGS sequence"/>
</dbReference>
<evidence type="ECO:0000313" key="4">
    <source>
        <dbReference type="EMBL" id="CAF3345694.1"/>
    </source>
</evidence>
<dbReference type="Proteomes" id="UP000663872">
    <property type="component" value="Unassembled WGS sequence"/>
</dbReference>
<dbReference type="Proteomes" id="UP000663848">
    <property type="component" value="Unassembled WGS sequence"/>
</dbReference>
<feature type="chain" id="PRO_5044132352" evidence="2">
    <location>
        <begin position="23"/>
        <end position="92"/>
    </location>
</feature>